<protein>
    <submittedName>
        <fullName evidence="2">Uncharacterized protein</fullName>
    </submittedName>
</protein>
<dbReference type="Gramene" id="OGLUM06G05990.1">
    <property type="protein sequence ID" value="OGLUM06G05990.1"/>
    <property type="gene ID" value="OGLUM06G05990"/>
</dbReference>
<feature type="region of interest" description="Disordered" evidence="1">
    <location>
        <begin position="80"/>
        <end position="99"/>
    </location>
</feature>
<reference evidence="2" key="1">
    <citation type="submission" date="2015-04" db="UniProtKB">
        <authorList>
            <consortium name="EnsemblPlants"/>
        </authorList>
    </citation>
    <scope>IDENTIFICATION</scope>
</reference>
<dbReference type="EnsemblPlants" id="OGLUM06G05990.1">
    <property type="protein sequence ID" value="OGLUM06G05990.1"/>
    <property type="gene ID" value="OGLUM06G05990"/>
</dbReference>
<dbReference type="HOGENOM" id="CLU_883908_0_0_1"/>
<dbReference type="STRING" id="40148.A0A0E0A628"/>
<proteinExistence type="predicted"/>
<feature type="compositionally biased region" description="Polar residues" evidence="1">
    <location>
        <begin position="80"/>
        <end position="96"/>
    </location>
</feature>
<reference evidence="2" key="2">
    <citation type="submission" date="2018-05" db="EMBL/GenBank/DDBJ databases">
        <title>OgluRS3 (Oryza glumaepatula Reference Sequence Version 3).</title>
        <authorList>
            <person name="Zhang J."/>
            <person name="Kudrna D."/>
            <person name="Lee S."/>
            <person name="Talag J."/>
            <person name="Welchert J."/>
            <person name="Wing R.A."/>
        </authorList>
    </citation>
    <scope>NUCLEOTIDE SEQUENCE [LARGE SCALE GENOMIC DNA]</scope>
</reference>
<evidence type="ECO:0000313" key="3">
    <source>
        <dbReference type="Proteomes" id="UP000026961"/>
    </source>
</evidence>
<evidence type="ECO:0000313" key="2">
    <source>
        <dbReference type="EnsemblPlants" id="OGLUM06G05990.1"/>
    </source>
</evidence>
<accession>A0A0E0A628</accession>
<feature type="region of interest" description="Disordered" evidence="1">
    <location>
        <begin position="244"/>
        <end position="267"/>
    </location>
</feature>
<dbReference type="AlphaFoldDB" id="A0A0E0A628"/>
<evidence type="ECO:0000256" key="1">
    <source>
        <dbReference type="SAM" id="MobiDB-lite"/>
    </source>
</evidence>
<keyword evidence="3" id="KW-1185">Reference proteome</keyword>
<sequence>MEADGGCSLPRFATDASHIWRRGAAVADGAFSRSESEEEWKRIAADGNKIPLMWAPPVILSPPLFPLSLPHHPDLWRCCSTSGQHQKQPATDSPKTLTPAGSIRRRFHYSVEWRRMEARKDFAQWKSFLDLESEIRVPHINHINQTIMWYRLQGRNPLSVTKGSKWQHKPSSPEQPQKLKHLALDHYLAKGTCISLQAWRSLSHRRGRPSPSPSPPRSFWTSGGLDVAVDGAGAAGVEAVRRGEGVRPAGDPRAGVPALRRQRRRGERDARGDVLDLRCHDIVPRVLPHYRAWMSRYGKVFVSWSGATPALCVGD</sequence>
<name>A0A0E0A628_9ORYZ</name>
<dbReference type="eggNOG" id="KOG0157">
    <property type="taxonomic scope" value="Eukaryota"/>
</dbReference>
<dbReference type="Proteomes" id="UP000026961">
    <property type="component" value="Chromosome 6"/>
</dbReference>
<organism evidence="2">
    <name type="scientific">Oryza glumipatula</name>
    <dbReference type="NCBI Taxonomy" id="40148"/>
    <lineage>
        <taxon>Eukaryota</taxon>
        <taxon>Viridiplantae</taxon>
        <taxon>Streptophyta</taxon>
        <taxon>Embryophyta</taxon>
        <taxon>Tracheophyta</taxon>
        <taxon>Spermatophyta</taxon>
        <taxon>Magnoliopsida</taxon>
        <taxon>Liliopsida</taxon>
        <taxon>Poales</taxon>
        <taxon>Poaceae</taxon>
        <taxon>BOP clade</taxon>
        <taxon>Oryzoideae</taxon>
        <taxon>Oryzeae</taxon>
        <taxon>Oryzinae</taxon>
        <taxon>Oryza</taxon>
    </lineage>
</organism>